<protein>
    <recommendedName>
        <fullName evidence="4 9">Dihydropteroate synthase</fullName>
        <shortName evidence="9">DHPS</shortName>
        <ecNumber evidence="4 9">2.5.1.15</ecNumber>
    </recommendedName>
    <alternativeName>
        <fullName evidence="9">Dihydropteroate pyrophosphorylase</fullName>
    </alternativeName>
</protein>
<evidence type="ECO:0000256" key="1">
    <source>
        <dbReference type="ARBA" id="ARBA00000012"/>
    </source>
</evidence>
<evidence type="ECO:0000313" key="12">
    <source>
        <dbReference type="Proteomes" id="UP000238042"/>
    </source>
</evidence>
<keyword evidence="7 9" id="KW-0460">Magnesium</keyword>
<evidence type="ECO:0000256" key="6">
    <source>
        <dbReference type="ARBA" id="ARBA00022723"/>
    </source>
</evidence>
<organism evidence="11 12">
    <name type="scientific">Apibacter adventoris</name>
    <dbReference type="NCBI Taxonomy" id="1679466"/>
    <lineage>
        <taxon>Bacteria</taxon>
        <taxon>Pseudomonadati</taxon>
        <taxon>Bacteroidota</taxon>
        <taxon>Flavobacteriia</taxon>
        <taxon>Flavobacteriales</taxon>
        <taxon>Weeksellaceae</taxon>
        <taxon>Apibacter</taxon>
    </lineage>
</organism>
<dbReference type="Proteomes" id="UP000238042">
    <property type="component" value="Unassembled WGS sequence"/>
</dbReference>
<comment type="pathway">
    <text evidence="3 9">Cofactor biosynthesis; tetrahydrofolate biosynthesis; 7,8-dihydrofolate from 2-amino-4-hydroxy-6-hydroxymethyl-7,8-dihydropteridine diphosphate and 4-aminobenzoate: step 1/2.</text>
</comment>
<evidence type="ECO:0000256" key="4">
    <source>
        <dbReference type="ARBA" id="ARBA00012458"/>
    </source>
</evidence>
<dbReference type="InterPro" id="IPR045031">
    <property type="entry name" value="DHP_synth-like"/>
</dbReference>
<dbReference type="GO" id="GO:0046654">
    <property type="term" value="P:tetrahydrofolate biosynthetic process"/>
    <property type="evidence" value="ECO:0007669"/>
    <property type="project" value="UniProtKB-UniPathway"/>
</dbReference>
<dbReference type="AlphaFoldDB" id="A0A2S8AAN7"/>
<dbReference type="SUPFAM" id="SSF51717">
    <property type="entry name" value="Dihydropteroate synthetase-like"/>
    <property type="match status" value="1"/>
</dbReference>
<evidence type="ECO:0000259" key="10">
    <source>
        <dbReference type="PROSITE" id="PS50972"/>
    </source>
</evidence>
<comment type="function">
    <text evidence="9">Catalyzes the condensation of para-aminobenzoate (pABA) with 6-hydroxymethyl-7,8-dihydropterin diphosphate (DHPt-PP) to form 7,8-dihydropteroate (H2Pte), the immediate precursor of folate derivatives.</text>
</comment>
<evidence type="ECO:0000256" key="2">
    <source>
        <dbReference type="ARBA" id="ARBA00001946"/>
    </source>
</evidence>
<evidence type="ECO:0000256" key="7">
    <source>
        <dbReference type="ARBA" id="ARBA00022842"/>
    </source>
</evidence>
<name>A0A2S8AAN7_9FLAO</name>
<dbReference type="PROSITE" id="PS00792">
    <property type="entry name" value="DHPS_1"/>
    <property type="match status" value="1"/>
</dbReference>
<dbReference type="GO" id="GO:0046656">
    <property type="term" value="P:folic acid biosynthetic process"/>
    <property type="evidence" value="ECO:0007669"/>
    <property type="project" value="UniProtKB-KW"/>
</dbReference>
<reference evidence="11 12" key="1">
    <citation type="submission" date="2018-02" db="EMBL/GenBank/DDBJ databases">
        <title>Genome sequences of Apibacter spp., gut symbionts of Asian honey bees.</title>
        <authorList>
            <person name="Kwong W.K."/>
            <person name="Steele M.I."/>
            <person name="Moran N.A."/>
        </authorList>
    </citation>
    <scope>NUCLEOTIDE SEQUENCE [LARGE SCALE GENOMIC DNA]</scope>
    <source>
        <strain evidence="12">wkB301</strain>
    </source>
</reference>
<comment type="caution">
    <text evidence="11">The sequence shown here is derived from an EMBL/GenBank/DDBJ whole genome shotgun (WGS) entry which is preliminary data.</text>
</comment>
<dbReference type="OrthoDB" id="9811744at2"/>
<dbReference type="GO" id="GO:0046872">
    <property type="term" value="F:metal ion binding"/>
    <property type="evidence" value="ECO:0007669"/>
    <property type="project" value="UniProtKB-KW"/>
</dbReference>
<evidence type="ECO:0000256" key="9">
    <source>
        <dbReference type="RuleBase" id="RU361205"/>
    </source>
</evidence>
<keyword evidence="8 9" id="KW-0289">Folate biosynthesis</keyword>
<dbReference type="PANTHER" id="PTHR20941:SF1">
    <property type="entry name" value="FOLIC ACID SYNTHESIS PROTEIN FOL1"/>
    <property type="match status" value="1"/>
</dbReference>
<dbReference type="Pfam" id="PF00809">
    <property type="entry name" value="Pterin_bind"/>
    <property type="match status" value="1"/>
</dbReference>
<evidence type="ECO:0000256" key="3">
    <source>
        <dbReference type="ARBA" id="ARBA00004763"/>
    </source>
</evidence>
<feature type="domain" description="Pterin-binding" evidence="10">
    <location>
        <begin position="15"/>
        <end position="267"/>
    </location>
</feature>
<sequence>MTINVNGELIDFSEPKIAGILNLTEDSFYDGGKYSTMDKALKQTEKLIVDGADFIDIGGQSTRPGADFLSAEVELKRIIPVLRQIKKEFPDSKISVDTFWSKVAEETVNEGAGMINDISGGNIDKNMFSTIGRLKVPYVLMHMKGTPKTMSQQTNYKDLILDINYFFSEKINELKELGVNDILLDPGFGFSKTMEQNYEIMKNLDKFAIFNLPLYVGISRKGMIYKLLNTTAQKILTPTSALHLYALEHGAHLLRVHDVKEAKEIIKLWEMLK</sequence>
<proteinExistence type="inferred from homology"/>
<comment type="cofactor">
    <cofactor evidence="2 9">
        <name>Mg(2+)</name>
        <dbReference type="ChEBI" id="CHEBI:18420"/>
    </cofactor>
</comment>
<keyword evidence="12" id="KW-1185">Reference proteome</keyword>
<keyword evidence="6 9" id="KW-0479">Metal-binding</keyword>
<gene>
    <name evidence="11" type="primary">folP</name>
    <name evidence="11" type="ORF">C4S77_07590</name>
</gene>
<accession>A0A2S8AAN7</accession>
<dbReference type="GO" id="GO:0005829">
    <property type="term" value="C:cytosol"/>
    <property type="evidence" value="ECO:0007669"/>
    <property type="project" value="TreeGrafter"/>
</dbReference>
<dbReference type="PANTHER" id="PTHR20941">
    <property type="entry name" value="FOLATE SYNTHESIS PROTEINS"/>
    <property type="match status" value="1"/>
</dbReference>
<dbReference type="InterPro" id="IPR006390">
    <property type="entry name" value="DHP_synth_dom"/>
</dbReference>
<dbReference type="NCBIfam" id="TIGR01496">
    <property type="entry name" value="DHPS"/>
    <property type="match status" value="1"/>
</dbReference>
<evidence type="ECO:0000256" key="5">
    <source>
        <dbReference type="ARBA" id="ARBA00022679"/>
    </source>
</evidence>
<keyword evidence="5 9" id="KW-0808">Transferase</keyword>
<dbReference type="RefSeq" id="WP_105247032.1">
    <property type="nucleotide sequence ID" value="NZ_PSZM01000040.1"/>
</dbReference>
<dbReference type="InterPro" id="IPR000489">
    <property type="entry name" value="Pterin-binding_dom"/>
</dbReference>
<dbReference type="GO" id="GO:0004156">
    <property type="term" value="F:dihydropteroate synthase activity"/>
    <property type="evidence" value="ECO:0007669"/>
    <property type="project" value="UniProtKB-EC"/>
</dbReference>
<comment type="similarity">
    <text evidence="9">Belongs to the DHPS family.</text>
</comment>
<dbReference type="EMBL" id="PSZM01000040">
    <property type="protein sequence ID" value="PQL91656.1"/>
    <property type="molecule type" value="Genomic_DNA"/>
</dbReference>
<dbReference type="PROSITE" id="PS50972">
    <property type="entry name" value="PTERIN_BINDING"/>
    <property type="match status" value="1"/>
</dbReference>
<dbReference type="EC" id="2.5.1.15" evidence="4 9"/>
<comment type="catalytic activity">
    <reaction evidence="1">
        <text>(7,8-dihydropterin-6-yl)methyl diphosphate + 4-aminobenzoate = 7,8-dihydropteroate + diphosphate</text>
        <dbReference type="Rhea" id="RHEA:19949"/>
        <dbReference type="ChEBI" id="CHEBI:17836"/>
        <dbReference type="ChEBI" id="CHEBI:17839"/>
        <dbReference type="ChEBI" id="CHEBI:33019"/>
        <dbReference type="ChEBI" id="CHEBI:72950"/>
        <dbReference type="EC" id="2.5.1.15"/>
    </reaction>
</comment>
<dbReference type="Gene3D" id="3.20.20.20">
    <property type="entry name" value="Dihydropteroate synthase-like"/>
    <property type="match status" value="1"/>
</dbReference>
<dbReference type="UniPathway" id="UPA00077">
    <property type="reaction ID" value="UER00156"/>
</dbReference>
<dbReference type="InterPro" id="IPR011005">
    <property type="entry name" value="Dihydropteroate_synth-like_sf"/>
</dbReference>
<evidence type="ECO:0000256" key="8">
    <source>
        <dbReference type="ARBA" id="ARBA00022909"/>
    </source>
</evidence>
<dbReference type="CDD" id="cd00739">
    <property type="entry name" value="DHPS"/>
    <property type="match status" value="1"/>
</dbReference>
<evidence type="ECO:0000313" key="11">
    <source>
        <dbReference type="EMBL" id="PQL91656.1"/>
    </source>
</evidence>